<dbReference type="AlphaFoldDB" id="A0AAV1ZQN2"/>
<dbReference type="InterPro" id="IPR029063">
    <property type="entry name" value="SAM-dependent_MTases_sf"/>
</dbReference>
<name>A0AAV1ZQN2_9ARAC</name>
<gene>
    <name evidence="1" type="ORF">LARSCL_LOCUS7226</name>
</gene>
<reference evidence="1 2" key="1">
    <citation type="submission" date="2024-04" db="EMBL/GenBank/DDBJ databases">
        <authorList>
            <person name="Rising A."/>
            <person name="Reimegard J."/>
            <person name="Sonavane S."/>
            <person name="Akerstrom W."/>
            <person name="Nylinder S."/>
            <person name="Hedman E."/>
            <person name="Kallberg Y."/>
        </authorList>
    </citation>
    <scope>NUCLEOTIDE SEQUENCE [LARGE SCALE GENOMIC DNA]</scope>
</reference>
<protein>
    <submittedName>
        <fullName evidence="1">Uncharacterized protein</fullName>
    </submittedName>
</protein>
<accession>A0AAV1ZQN2</accession>
<sequence>MDWWNEKSLLENVNDVWQKISEVDEDEDEHAKILSFYNNLLEFLINEFNISLDAMMKAVEYIKNKYRQLSLYRILKIDYNDTINCLAYLHTFAACHAAMVESALVKVFYNDYIKIKEIEHLFVEKSHLKLICFGSGPGNDVVGFLSACFGKHHDFSNLDITAVDKMAGWEVIFHHTMRQLRNGLEKSDASKIIENVEVSSSFLEEDITIKSILWKKTTLAKLGTADVVLLVKVLSTISDFKSLALQNIVDNMKPNALLFFIDWPVPEAEFKDVCTSSGMKVIYKTEEEHFNFSHKRETFGEHNLTRSKFAVVILVKTDFKQNNEIPCLEDGCEWPTLMKTDTNQKYKMPCTEGGCEWPALQHRRQTGDQDMHNKRKNSGQVLFSNKSGNLVSLTKQVGRK</sequence>
<evidence type="ECO:0000313" key="1">
    <source>
        <dbReference type="EMBL" id="CAL1274017.1"/>
    </source>
</evidence>
<dbReference type="EMBL" id="CAXIEN010000072">
    <property type="protein sequence ID" value="CAL1274017.1"/>
    <property type="molecule type" value="Genomic_DNA"/>
</dbReference>
<dbReference type="SUPFAM" id="SSF53335">
    <property type="entry name" value="S-adenosyl-L-methionine-dependent methyltransferases"/>
    <property type="match status" value="1"/>
</dbReference>
<comment type="caution">
    <text evidence="1">The sequence shown here is derived from an EMBL/GenBank/DDBJ whole genome shotgun (WGS) entry which is preliminary data.</text>
</comment>
<organism evidence="1 2">
    <name type="scientific">Larinioides sclopetarius</name>
    <dbReference type="NCBI Taxonomy" id="280406"/>
    <lineage>
        <taxon>Eukaryota</taxon>
        <taxon>Metazoa</taxon>
        <taxon>Ecdysozoa</taxon>
        <taxon>Arthropoda</taxon>
        <taxon>Chelicerata</taxon>
        <taxon>Arachnida</taxon>
        <taxon>Araneae</taxon>
        <taxon>Araneomorphae</taxon>
        <taxon>Entelegynae</taxon>
        <taxon>Araneoidea</taxon>
        <taxon>Araneidae</taxon>
        <taxon>Larinioides</taxon>
    </lineage>
</organism>
<keyword evidence="2" id="KW-1185">Reference proteome</keyword>
<dbReference type="Proteomes" id="UP001497382">
    <property type="component" value="Unassembled WGS sequence"/>
</dbReference>
<proteinExistence type="predicted"/>
<evidence type="ECO:0000313" key="2">
    <source>
        <dbReference type="Proteomes" id="UP001497382"/>
    </source>
</evidence>